<keyword evidence="1" id="KW-1133">Transmembrane helix</keyword>
<dbReference type="RefSeq" id="WP_190442310.1">
    <property type="nucleotide sequence ID" value="NZ_JAMPKM010000027.1"/>
</dbReference>
<sequence length="239" mass="26651">MIWYIGTFLVVFLTLVAAYASAYAAKQQMLERKATRRNYQFQFIPFLLFLTLCGVGLVFLLPALVAIEYGIQSFFIFNTVVLLASLLNGFLRIKRAGALLIDTGKIPQGKTFLWAAGFQLGSALVYTWGFFSDGIPSPDRLAKGLPMLVLLLTLAAASLVGGLGRTQFREKGICSLGGLLEWQKIKSFYWESSNPNTLTLELKPRSSLIFQRFGSIPIPERHREAVNQILNQYVQAVDT</sequence>
<name>A0ABV0JF14_9CYAN</name>
<comment type="caution">
    <text evidence="2">The sequence shown here is derived from an EMBL/GenBank/DDBJ whole genome shotgun (WGS) entry which is preliminary data.</text>
</comment>
<protein>
    <recommendedName>
        <fullName evidence="4">DUF5673 domain-containing protein</fullName>
    </recommendedName>
</protein>
<keyword evidence="3" id="KW-1185">Reference proteome</keyword>
<proteinExistence type="predicted"/>
<dbReference type="EMBL" id="JAMPKM010000027">
    <property type="protein sequence ID" value="MEP0820382.1"/>
    <property type="molecule type" value="Genomic_DNA"/>
</dbReference>
<dbReference type="Proteomes" id="UP001464891">
    <property type="component" value="Unassembled WGS sequence"/>
</dbReference>
<feature type="transmembrane region" description="Helical" evidence="1">
    <location>
        <begin position="6"/>
        <end position="25"/>
    </location>
</feature>
<evidence type="ECO:0000313" key="3">
    <source>
        <dbReference type="Proteomes" id="UP001464891"/>
    </source>
</evidence>
<reference evidence="2 3" key="1">
    <citation type="submission" date="2022-04" db="EMBL/GenBank/DDBJ databases">
        <title>Positive selection, recombination, and allopatry shape intraspecific diversity of widespread and dominant cyanobacteria.</title>
        <authorList>
            <person name="Wei J."/>
            <person name="Shu W."/>
            <person name="Hu C."/>
        </authorList>
    </citation>
    <scope>NUCLEOTIDE SEQUENCE [LARGE SCALE GENOMIC DNA]</scope>
    <source>
        <strain evidence="2 3">GB2-A4</strain>
    </source>
</reference>
<evidence type="ECO:0000313" key="2">
    <source>
        <dbReference type="EMBL" id="MEP0820382.1"/>
    </source>
</evidence>
<accession>A0ABV0JF14</accession>
<feature type="transmembrane region" description="Helical" evidence="1">
    <location>
        <begin position="73"/>
        <end position="91"/>
    </location>
</feature>
<evidence type="ECO:0000256" key="1">
    <source>
        <dbReference type="SAM" id="Phobius"/>
    </source>
</evidence>
<organism evidence="2 3">
    <name type="scientific">Trichocoleus desertorum GB2-A4</name>
    <dbReference type="NCBI Taxonomy" id="2933944"/>
    <lineage>
        <taxon>Bacteria</taxon>
        <taxon>Bacillati</taxon>
        <taxon>Cyanobacteriota</taxon>
        <taxon>Cyanophyceae</taxon>
        <taxon>Leptolyngbyales</taxon>
        <taxon>Trichocoleusaceae</taxon>
        <taxon>Trichocoleus</taxon>
    </lineage>
</organism>
<gene>
    <name evidence="2" type="ORF">NC998_25105</name>
</gene>
<keyword evidence="1" id="KW-0472">Membrane</keyword>
<evidence type="ECO:0008006" key="4">
    <source>
        <dbReference type="Google" id="ProtNLM"/>
    </source>
</evidence>
<keyword evidence="1" id="KW-0812">Transmembrane</keyword>
<feature type="transmembrane region" description="Helical" evidence="1">
    <location>
        <begin position="144"/>
        <end position="163"/>
    </location>
</feature>
<feature type="transmembrane region" description="Helical" evidence="1">
    <location>
        <begin position="112"/>
        <end position="132"/>
    </location>
</feature>
<feature type="transmembrane region" description="Helical" evidence="1">
    <location>
        <begin position="46"/>
        <end position="67"/>
    </location>
</feature>